<dbReference type="KEGG" id="phs:C2L64_33845"/>
<accession>A0AAN1JGH3</accession>
<organism evidence="1 2">
    <name type="scientific">Paraburkholderia hospita</name>
    <dbReference type="NCBI Taxonomy" id="169430"/>
    <lineage>
        <taxon>Bacteria</taxon>
        <taxon>Pseudomonadati</taxon>
        <taxon>Pseudomonadota</taxon>
        <taxon>Betaproteobacteria</taxon>
        <taxon>Burkholderiales</taxon>
        <taxon>Burkholderiaceae</taxon>
        <taxon>Paraburkholderia</taxon>
    </lineage>
</organism>
<gene>
    <name evidence="1" type="ORF">C2L64_33845</name>
</gene>
<reference evidence="1 2" key="1">
    <citation type="submission" date="2018-01" db="EMBL/GenBank/DDBJ databases">
        <title>Species boundaries and ecological features among Paraburkholderia terrae DSMZ17804T, P. hospita DSMZ17164T and P. caribensis DSMZ13236T.</title>
        <authorList>
            <person name="Pratama A.A."/>
        </authorList>
    </citation>
    <scope>NUCLEOTIDE SEQUENCE [LARGE SCALE GENOMIC DNA]</scope>
    <source>
        <strain evidence="1 2">DSM 17164</strain>
    </source>
</reference>
<protein>
    <submittedName>
        <fullName evidence="1">Uncharacterized protein</fullName>
    </submittedName>
</protein>
<sequence length="159" mass="17402">MNILGHRKLHRPATSSLHGATCVERTSSDFLIDHRSLLELLVQRAGGHSDFMGCFVNGYVEECQRARTRLLGISLQSGTESRVLLYICPECGDVGCGAYSAVVRRDATSYLWHSFAYQTSERDLNVLDMPGPFVFEASHYETAVLAAAAFDAPDGGCVL</sequence>
<evidence type="ECO:0000313" key="1">
    <source>
        <dbReference type="EMBL" id="AUT73366.1"/>
    </source>
</evidence>
<proteinExistence type="predicted"/>
<dbReference type="AlphaFoldDB" id="A0AAN1JGH3"/>
<evidence type="ECO:0000313" key="2">
    <source>
        <dbReference type="Proteomes" id="UP000236649"/>
    </source>
</evidence>
<name>A0AAN1JGH3_9BURK</name>
<dbReference type="EMBL" id="CP026107">
    <property type="protein sequence ID" value="AUT73366.1"/>
    <property type="molecule type" value="Genomic_DNA"/>
</dbReference>
<dbReference type="Proteomes" id="UP000236649">
    <property type="component" value="Chromosome 3"/>
</dbReference>